<dbReference type="EMBL" id="CYYR01000014">
    <property type="protein sequence ID" value="CUO07863.1"/>
    <property type="molecule type" value="Genomic_DNA"/>
</dbReference>
<dbReference type="GO" id="GO:0016020">
    <property type="term" value="C:membrane"/>
    <property type="evidence" value="ECO:0007669"/>
    <property type="project" value="InterPro"/>
</dbReference>
<keyword evidence="6" id="KW-1133">Transmembrane helix</keyword>
<dbReference type="Gene3D" id="3.40.50.300">
    <property type="entry name" value="P-loop containing nucleotide triphosphate hydrolases"/>
    <property type="match status" value="1"/>
</dbReference>
<dbReference type="InterPro" id="IPR003439">
    <property type="entry name" value="ABC_transporter-like_ATP-bd"/>
</dbReference>
<dbReference type="SUPFAM" id="SSF52540">
    <property type="entry name" value="P-loop containing nucleoside triphosphate hydrolases"/>
    <property type="match status" value="1"/>
</dbReference>
<organism evidence="8 9">
    <name type="scientific">Roseburia inulinivorans</name>
    <dbReference type="NCBI Taxonomy" id="360807"/>
    <lineage>
        <taxon>Bacteria</taxon>
        <taxon>Bacillati</taxon>
        <taxon>Bacillota</taxon>
        <taxon>Clostridia</taxon>
        <taxon>Lachnospirales</taxon>
        <taxon>Lachnospiraceae</taxon>
        <taxon>Roseburia</taxon>
    </lineage>
</organism>
<dbReference type="Proteomes" id="UP000095395">
    <property type="component" value="Unassembled WGS sequence"/>
</dbReference>
<dbReference type="InterPro" id="IPR027417">
    <property type="entry name" value="P-loop_NTPase"/>
</dbReference>
<dbReference type="GO" id="GO:0005524">
    <property type="term" value="F:ATP binding"/>
    <property type="evidence" value="ECO:0007669"/>
    <property type="project" value="UniProtKB-KW"/>
</dbReference>
<evidence type="ECO:0000256" key="6">
    <source>
        <dbReference type="SAM" id="Phobius"/>
    </source>
</evidence>
<dbReference type="CDD" id="cd03220">
    <property type="entry name" value="ABC_KpsT_Wzt"/>
    <property type="match status" value="1"/>
</dbReference>
<gene>
    <name evidence="8" type="primary">tagH_2</name>
    <name evidence="8" type="ORF">ERS852392_02097</name>
</gene>
<keyword evidence="2" id="KW-0813">Transport</keyword>
<feature type="transmembrane region" description="Helical" evidence="6">
    <location>
        <begin position="329"/>
        <end position="348"/>
    </location>
</feature>
<dbReference type="SMART" id="SM00382">
    <property type="entry name" value="AAA"/>
    <property type="match status" value="1"/>
</dbReference>
<evidence type="ECO:0000256" key="1">
    <source>
        <dbReference type="ARBA" id="ARBA00005417"/>
    </source>
</evidence>
<reference evidence="8 9" key="1">
    <citation type="submission" date="2015-09" db="EMBL/GenBank/DDBJ databases">
        <authorList>
            <consortium name="Pathogen Informatics"/>
        </authorList>
    </citation>
    <scope>NUCLEOTIDE SEQUENCE [LARGE SCALE GENOMIC DNA]</scope>
    <source>
        <strain evidence="8 9">2789STDY5608835</strain>
    </source>
</reference>
<comment type="similarity">
    <text evidence="1">Belongs to the ABC transporter superfamily.</text>
</comment>
<sequence>MRLKIWEKWKRIILLGTFFVLAIGIPWEIHAENATVTFGSNYYTATDNETFPIGVYLNGDSRIGTYEVKISYDSRRLEYTGGGDSEENGVITLSGTGVNAQVKYMLKFQTRSGGTADIKIESAVIHTAGENAEEFDVTTLASTYVTISGEDTVGDTPPEESQETETGEENPVSDIPTVMEVPVEEQTYYLVDLSQYTPENIDFQYDTGTITYQGTEVAAYLSANGDISFVYLADSQKKLYLYAYSSEKDKLYPCNSITVNGEKYYFMSPYVCSEWPQELTLDIIQSESIVYAMDLEGQTGFYKITTGNKLEAWNPNEGQENFYNQMMKLVIILAVTLVIMILAIVLVVRMDKNRKERSHPFGLGKEKVSTETFQQSDTKKSKDHNWKNKFGNETSNQDGFEIEDLSLDISEDEIRAWKAEIEQSAGDSSAANNQKTSAHEINFAGQKVTTDQTETVPEERAGEEPVIAVRDVTMQFRIAMNNVSGIKEYVIQLLKKQISYRELLALDHVSFNVYKGEVVGIIGTNGSGKSTLLKIVSGALKPSSGEVQCDRRKVQLLTLGTGFDVELTAKENVYLNGAIIGYSKEFIDSKYDEIVRFAELEGFMEEKVKNFSSGMVSRLGFAIATIGETAEILILDEVLSVGDEFFRKKSLKRVKEMIHGGATVLIVSHDMNTIIENCSKVVWIEKGKLKMIGESRLICKEYRKMNE</sequence>
<dbReference type="Pfam" id="PF00005">
    <property type="entry name" value="ABC_tran"/>
    <property type="match status" value="1"/>
</dbReference>
<keyword evidence="6" id="KW-0472">Membrane</keyword>
<evidence type="ECO:0000256" key="5">
    <source>
        <dbReference type="SAM" id="MobiDB-lite"/>
    </source>
</evidence>
<accession>A0A174C4H1</accession>
<dbReference type="InterPro" id="IPR050683">
    <property type="entry name" value="Bact_Polysacc_Export_ATP-bd"/>
</dbReference>
<feature type="domain" description="ABC transporter" evidence="7">
    <location>
        <begin position="491"/>
        <end position="707"/>
    </location>
</feature>
<evidence type="ECO:0000259" key="7">
    <source>
        <dbReference type="PROSITE" id="PS50893"/>
    </source>
</evidence>
<dbReference type="GO" id="GO:0030246">
    <property type="term" value="F:carbohydrate binding"/>
    <property type="evidence" value="ECO:0007669"/>
    <property type="project" value="InterPro"/>
</dbReference>
<evidence type="ECO:0000256" key="3">
    <source>
        <dbReference type="ARBA" id="ARBA00022741"/>
    </source>
</evidence>
<protein>
    <submittedName>
        <fullName evidence="8">Teichoic acids export ATP-binding protein TagH</fullName>
        <ecNumber evidence="8">3.6.3.40</ecNumber>
    </submittedName>
</protein>
<keyword evidence="3" id="KW-0547">Nucleotide-binding</keyword>
<evidence type="ECO:0000256" key="2">
    <source>
        <dbReference type="ARBA" id="ARBA00022448"/>
    </source>
</evidence>
<feature type="compositionally biased region" description="Acidic residues" evidence="5">
    <location>
        <begin position="157"/>
        <end position="168"/>
    </location>
</feature>
<keyword evidence="6" id="KW-0812">Transmembrane</keyword>
<dbReference type="PANTHER" id="PTHR46743:SF2">
    <property type="entry name" value="TEICHOIC ACIDS EXPORT ATP-BINDING PROTEIN TAGH"/>
    <property type="match status" value="1"/>
</dbReference>
<dbReference type="PANTHER" id="PTHR46743">
    <property type="entry name" value="TEICHOIC ACIDS EXPORT ATP-BINDING PROTEIN TAGH"/>
    <property type="match status" value="1"/>
</dbReference>
<feature type="region of interest" description="Disordered" evidence="5">
    <location>
        <begin position="358"/>
        <end position="397"/>
    </location>
</feature>
<feature type="compositionally biased region" description="Basic and acidic residues" evidence="5">
    <location>
        <begin position="377"/>
        <end position="386"/>
    </location>
</feature>
<dbReference type="InterPro" id="IPR003593">
    <property type="entry name" value="AAA+_ATPase"/>
</dbReference>
<dbReference type="AlphaFoldDB" id="A0A174C4H1"/>
<dbReference type="InterPro" id="IPR008965">
    <property type="entry name" value="CBM2/CBM3_carb-bd_dom_sf"/>
</dbReference>
<dbReference type="SUPFAM" id="SSF49384">
    <property type="entry name" value="Carbohydrate-binding domain"/>
    <property type="match status" value="1"/>
</dbReference>
<evidence type="ECO:0000313" key="9">
    <source>
        <dbReference type="Proteomes" id="UP000095395"/>
    </source>
</evidence>
<evidence type="ECO:0000313" key="8">
    <source>
        <dbReference type="EMBL" id="CUO07863.1"/>
    </source>
</evidence>
<keyword evidence="4 8" id="KW-0067">ATP-binding</keyword>
<dbReference type="PROSITE" id="PS50893">
    <property type="entry name" value="ABC_TRANSPORTER_2"/>
    <property type="match status" value="1"/>
</dbReference>
<dbReference type="InterPro" id="IPR015860">
    <property type="entry name" value="ABC_transpr_TagH-like"/>
</dbReference>
<keyword evidence="8" id="KW-0378">Hydrolase</keyword>
<feature type="region of interest" description="Disordered" evidence="5">
    <location>
        <begin position="149"/>
        <end position="173"/>
    </location>
</feature>
<evidence type="ECO:0000256" key="4">
    <source>
        <dbReference type="ARBA" id="ARBA00022840"/>
    </source>
</evidence>
<dbReference type="GO" id="GO:0016887">
    <property type="term" value="F:ATP hydrolysis activity"/>
    <property type="evidence" value="ECO:0007669"/>
    <property type="project" value="InterPro"/>
</dbReference>
<dbReference type="GO" id="GO:0140359">
    <property type="term" value="F:ABC-type transporter activity"/>
    <property type="evidence" value="ECO:0007669"/>
    <property type="project" value="InterPro"/>
</dbReference>
<dbReference type="EC" id="3.6.3.40" evidence="8"/>
<proteinExistence type="inferred from homology"/>
<name>A0A174C4H1_9FIRM</name>